<accession>A0A0D5A0D1</accession>
<geneLocation type="plasmid" evidence="1">
    <name>pJE1</name>
</geneLocation>
<evidence type="ECO:0000313" key="1">
    <source>
        <dbReference type="EMBL" id="AJW29638.1"/>
    </source>
</evidence>
<protein>
    <submittedName>
        <fullName evidence="1">Uncharacterized protein</fullName>
    </submittedName>
</protein>
<name>A0A0D5A0D1_9SPHN</name>
<reference evidence="1" key="1">
    <citation type="submission" date="2014-06" db="EMBL/GenBank/DDBJ databases">
        <title>Molecular and ecological studies on carbamate pesticide degrading bacteria isolated from agricultural soils.</title>
        <authorList>
            <person name="Kim D.-U."/>
            <person name="Ka J.-O."/>
        </authorList>
    </citation>
    <scope>NUCLEOTIDE SEQUENCE</scope>
    <source>
        <strain evidence="1">JE1</strain>
        <plasmid evidence="1">pJE1</plasmid>
    </source>
</reference>
<organism evidence="1">
    <name type="scientific">Sphingomonas sp. JE1</name>
    <dbReference type="NCBI Taxonomy" id="1628059"/>
    <lineage>
        <taxon>Bacteria</taxon>
        <taxon>Pseudomonadati</taxon>
        <taxon>Pseudomonadota</taxon>
        <taxon>Alphaproteobacteria</taxon>
        <taxon>Sphingomonadales</taxon>
        <taxon>Sphingomonadaceae</taxon>
        <taxon>Sphingomonas</taxon>
    </lineage>
</organism>
<dbReference type="AlphaFoldDB" id="A0A0D5A0D1"/>
<dbReference type="EMBL" id="KM017071">
    <property type="protein sequence ID" value="AJW29638.1"/>
    <property type="molecule type" value="Genomic_DNA"/>
</dbReference>
<sequence>MRRAIALLDDAGENLAAARLQAAIDTAESVSPMKPSDELPEV</sequence>
<gene>
    <name evidence="1" type="ORF">pJE1_216</name>
</gene>
<proteinExistence type="predicted"/>
<keyword evidence="1" id="KW-0614">Plasmid</keyword>